<dbReference type="CDD" id="cd24067">
    <property type="entry name" value="ASKHA_NBD_ROK_BsFRK-like"/>
    <property type="match status" value="1"/>
</dbReference>
<protein>
    <recommendedName>
        <fullName evidence="5">fructokinase</fullName>
        <ecNumber evidence="5">2.7.1.4</ecNumber>
    </recommendedName>
</protein>
<dbReference type="InterPro" id="IPR051804">
    <property type="entry name" value="Carb_Metab_Reg_Kinase/Isom"/>
</dbReference>
<gene>
    <name evidence="7" type="ORF">D1610_04155</name>
</gene>
<reference evidence="7 8" key="1">
    <citation type="submission" date="2018-08" db="EMBL/GenBank/DDBJ databases">
        <title>The multiple taxonomic identification of Sphingomonas gilva.</title>
        <authorList>
            <person name="Zhu D."/>
            <person name="Zheng S."/>
        </authorList>
    </citation>
    <scope>NUCLEOTIDE SEQUENCE [LARGE SCALE GENOMIC DNA]</scope>
    <source>
        <strain evidence="7 8">ZDH117</strain>
    </source>
</reference>
<evidence type="ECO:0000256" key="5">
    <source>
        <dbReference type="ARBA" id="ARBA00038887"/>
    </source>
</evidence>
<evidence type="ECO:0000256" key="1">
    <source>
        <dbReference type="ARBA" id="ARBA00001946"/>
    </source>
</evidence>
<proteinExistence type="predicted"/>
<name>A0A396RT83_9SPHN</name>
<dbReference type="Pfam" id="PF00480">
    <property type="entry name" value="ROK"/>
    <property type="match status" value="1"/>
</dbReference>
<dbReference type="AlphaFoldDB" id="A0A396RT83"/>
<organism evidence="7 8">
    <name type="scientific">Sphingomonas gilva</name>
    <dbReference type="NCBI Taxonomy" id="2305907"/>
    <lineage>
        <taxon>Bacteria</taxon>
        <taxon>Pseudomonadati</taxon>
        <taxon>Pseudomonadota</taxon>
        <taxon>Alphaproteobacteria</taxon>
        <taxon>Sphingomonadales</taxon>
        <taxon>Sphingomonadaceae</taxon>
        <taxon>Sphingomonas</taxon>
    </lineage>
</organism>
<accession>A0A396RT83</accession>
<keyword evidence="2" id="KW-0479">Metal-binding</keyword>
<dbReference type="GO" id="GO:0046872">
    <property type="term" value="F:metal ion binding"/>
    <property type="evidence" value="ECO:0007669"/>
    <property type="project" value="UniProtKB-KW"/>
</dbReference>
<comment type="caution">
    <text evidence="7">The sequence shown here is derived from an EMBL/GenBank/DDBJ whole genome shotgun (WGS) entry which is preliminary data.</text>
</comment>
<evidence type="ECO:0000256" key="2">
    <source>
        <dbReference type="ARBA" id="ARBA00022723"/>
    </source>
</evidence>
<dbReference type="EMBL" id="QWLV01000001">
    <property type="protein sequence ID" value="RHW19306.1"/>
    <property type="molecule type" value="Genomic_DNA"/>
</dbReference>
<dbReference type="OrthoDB" id="9783435at2"/>
<evidence type="ECO:0000313" key="7">
    <source>
        <dbReference type="EMBL" id="RHW19306.1"/>
    </source>
</evidence>
<comment type="cofactor">
    <cofactor evidence="1">
        <name>Mg(2+)</name>
        <dbReference type="ChEBI" id="CHEBI:18420"/>
    </cofactor>
</comment>
<dbReference type="InterPro" id="IPR000600">
    <property type="entry name" value="ROK"/>
</dbReference>
<dbReference type="SUPFAM" id="SSF53067">
    <property type="entry name" value="Actin-like ATPase domain"/>
    <property type="match status" value="1"/>
</dbReference>
<evidence type="ECO:0000256" key="4">
    <source>
        <dbReference type="ARBA" id="ARBA00022842"/>
    </source>
</evidence>
<keyword evidence="8" id="KW-1185">Reference proteome</keyword>
<dbReference type="Gene3D" id="3.30.420.40">
    <property type="match status" value="2"/>
</dbReference>
<dbReference type="InterPro" id="IPR043129">
    <property type="entry name" value="ATPase_NBD"/>
</dbReference>
<evidence type="ECO:0000313" key="8">
    <source>
        <dbReference type="Proteomes" id="UP000266693"/>
    </source>
</evidence>
<dbReference type="Proteomes" id="UP000266693">
    <property type="component" value="Unassembled WGS sequence"/>
</dbReference>
<keyword evidence="3" id="KW-0862">Zinc</keyword>
<dbReference type="PANTHER" id="PTHR42742:SF3">
    <property type="entry name" value="FRUCTOKINASE"/>
    <property type="match status" value="1"/>
</dbReference>
<dbReference type="EC" id="2.7.1.4" evidence="5"/>
<comment type="catalytic activity">
    <reaction evidence="6">
        <text>D-fructose + ATP = D-fructose 6-phosphate + ADP + H(+)</text>
        <dbReference type="Rhea" id="RHEA:16125"/>
        <dbReference type="ChEBI" id="CHEBI:15378"/>
        <dbReference type="ChEBI" id="CHEBI:30616"/>
        <dbReference type="ChEBI" id="CHEBI:37721"/>
        <dbReference type="ChEBI" id="CHEBI:61527"/>
        <dbReference type="ChEBI" id="CHEBI:456216"/>
        <dbReference type="EC" id="2.7.1.4"/>
    </reaction>
</comment>
<dbReference type="GO" id="GO:0008865">
    <property type="term" value="F:fructokinase activity"/>
    <property type="evidence" value="ECO:0007669"/>
    <property type="project" value="UniProtKB-EC"/>
</dbReference>
<dbReference type="RefSeq" id="WP_118862812.1">
    <property type="nucleotide sequence ID" value="NZ_QWLV01000001.1"/>
</dbReference>
<dbReference type="PANTHER" id="PTHR42742">
    <property type="entry name" value="TRANSCRIPTIONAL REPRESSOR MPRA"/>
    <property type="match status" value="1"/>
</dbReference>
<evidence type="ECO:0000256" key="6">
    <source>
        <dbReference type="ARBA" id="ARBA00048451"/>
    </source>
</evidence>
<keyword evidence="4" id="KW-0460">Magnesium</keyword>
<evidence type="ECO:0000256" key="3">
    <source>
        <dbReference type="ARBA" id="ARBA00022833"/>
    </source>
</evidence>
<sequence length="322" mass="33347">MSVASTDRRGQLLPLAGVELGGTKCIVTLAHGPGAILDQRTVPTTTPDETLPAIVAILREWRAGSGFRALGVASFGPLELDAASSRYGQILSTNKPGWSGIDVLHHLSAPFDAPTAFDTDVNGAALAEIRWGCGRGLEDFAYVTVGTGVGVGLIVHGRPTRGIGHSEIGHLRVPRTVGDTHQSVCGFHEDCVEGLASGTALVERLGGRAVRDVPPDDPVWTPIVDALAAMCHALVCTTGPRRIAIGGGVVSGQSHLLGRIETRLIDSLNGYLDLPKSGDYIVAPLLGVSAGPLGSIALAANAAESASGQIEFSPLHDRAFGR</sequence>